<evidence type="ECO:0000313" key="7">
    <source>
        <dbReference type="EMBL" id="PTQ32256.1"/>
    </source>
</evidence>
<dbReference type="PROSITE" id="PS50865">
    <property type="entry name" value="ZF_MYND_2"/>
    <property type="match status" value="1"/>
</dbReference>
<organism evidence="7 8">
    <name type="scientific">Marchantia polymorpha</name>
    <name type="common">Common liverwort</name>
    <name type="synonym">Marchantia aquatica</name>
    <dbReference type="NCBI Taxonomy" id="3197"/>
    <lineage>
        <taxon>Eukaryota</taxon>
        <taxon>Viridiplantae</taxon>
        <taxon>Streptophyta</taxon>
        <taxon>Embryophyta</taxon>
        <taxon>Marchantiophyta</taxon>
        <taxon>Marchantiopsida</taxon>
        <taxon>Marchantiidae</taxon>
        <taxon>Marchantiales</taxon>
        <taxon>Marchantiaceae</taxon>
        <taxon>Marchantia</taxon>
    </lineage>
</organism>
<dbReference type="EMBL" id="KZ772773">
    <property type="protein sequence ID" value="PTQ32256.1"/>
    <property type="molecule type" value="Genomic_DNA"/>
</dbReference>
<keyword evidence="8" id="KW-1185">Reference proteome</keyword>
<dbReference type="PANTHER" id="PTHR12197">
    <property type="entry name" value="HISTONE-LYSINE N-METHYLTRANSFERASE SMYD"/>
    <property type="match status" value="1"/>
</dbReference>
<keyword evidence="2 4" id="KW-0863">Zinc-finger</keyword>
<dbReference type="GO" id="GO:0008270">
    <property type="term" value="F:zinc ion binding"/>
    <property type="evidence" value="ECO:0007669"/>
    <property type="project" value="UniProtKB-KW"/>
</dbReference>
<dbReference type="SMART" id="SM00317">
    <property type="entry name" value="SET"/>
    <property type="match status" value="1"/>
</dbReference>
<gene>
    <name evidence="7" type="ORF">MARPO_0101s0047</name>
</gene>
<dbReference type="Gene3D" id="1.25.40.10">
    <property type="entry name" value="Tetratricopeptide repeat domain"/>
    <property type="match status" value="1"/>
</dbReference>
<evidence type="ECO:0000256" key="3">
    <source>
        <dbReference type="ARBA" id="ARBA00022833"/>
    </source>
</evidence>
<dbReference type="Gene3D" id="2.170.270.10">
    <property type="entry name" value="SET domain"/>
    <property type="match status" value="1"/>
</dbReference>
<dbReference type="Gene3D" id="1.10.220.160">
    <property type="match status" value="1"/>
</dbReference>
<evidence type="ECO:0000313" key="8">
    <source>
        <dbReference type="Proteomes" id="UP000244005"/>
    </source>
</evidence>
<dbReference type="OMA" id="LHMKLGK"/>
<dbReference type="PROSITE" id="PS01360">
    <property type="entry name" value="ZF_MYND_1"/>
    <property type="match status" value="1"/>
</dbReference>
<dbReference type="GO" id="GO:0005634">
    <property type="term" value="C:nucleus"/>
    <property type="evidence" value="ECO:0000318"/>
    <property type="project" value="GO_Central"/>
</dbReference>
<dbReference type="InterPro" id="IPR050869">
    <property type="entry name" value="H3K4_H4K5_MeTrfase"/>
</dbReference>
<dbReference type="InterPro" id="IPR046341">
    <property type="entry name" value="SET_dom_sf"/>
</dbReference>
<evidence type="ECO:0000256" key="1">
    <source>
        <dbReference type="ARBA" id="ARBA00022723"/>
    </source>
</evidence>
<reference evidence="8" key="1">
    <citation type="journal article" date="2017" name="Cell">
        <title>Insights into land plant evolution garnered from the Marchantia polymorpha genome.</title>
        <authorList>
            <person name="Bowman J.L."/>
            <person name="Kohchi T."/>
            <person name="Yamato K.T."/>
            <person name="Jenkins J."/>
            <person name="Shu S."/>
            <person name="Ishizaki K."/>
            <person name="Yamaoka S."/>
            <person name="Nishihama R."/>
            <person name="Nakamura Y."/>
            <person name="Berger F."/>
            <person name="Adam C."/>
            <person name="Aki S.S."/>
            <person name="Althoff F."/>
            <person name="Araki T."/>
            <person name="Arteaga-Vazquez M.A."/>
            <person name="Balasubrmanian S."/>
            <person name="Barry K."/>
            <person name="Bauer D."/>
            <person name="Boehm C.R."/>
            <person name="Briginshaw L."/>
            <person name="Caballero-Perez J."/>
            <person name="Catarino B."/>
            <person name="Chen F."/>
            <person name="Chiyoda S."/>
            <person name="Chovatia M."/>
            <person name="Davies K.M."/>
            <person name="Delmans M."/>
            <person name="Demura T."/>
            <person name="Dierschke T."/>
            <person name="Dolan L."/>
            <person name="Dorantes-Acosta A.E."/>
            <person name="Eklund D.M."/>
            <person name="Florent S.N."/>
            <person name="Flores-Sandoval E."/>
            <person name="Fujiyama A."/>
            <person name="Fukuzawa H."/>
            <person name="Galik B."/>
            <person name="Grimanelli D."/>
            <person name="Grimwood J."/>
            <person name="Grossniklaus U."/>
            <person name="Hamada T."/>
            <person name="Haseloff J."/>
            <person name="Hetherington A.J."/>
            <person name="Higo A."/>
            <person name="Hirakawa Y."/>
            <person name="Hundley H.N."/>
            <person name="Ikeda Y."/>
            <person name="Inoue K."/>
            <person name="Inoue S.I."/>
            <person name="Ishida S."/>
            <person name="Jia Q."/>
            <person name="Kakita M."/>
            <person name="Kanazawa T."/>
            <person name="Kawai Y."/>
            <person name="Kawashima T."/>
            <person name="Kennedy M."/>
            <person name="Kinose K."/>
            <person name="Kinoshita T."/>
            <person name="Kohara Y."/>
            <person name="Koide E."/>
            <person name="Komatsu K."/>
            <person name="Kopischke S."/>
            <person name="Kubo M."/>
            <person name="Kyozuka J."/>
            <person name="Lagercrantz U."/>
            <person name="Lin S.S."/>
            <person name="Lindquist E."/>
            <person name="Lipzen A.M."/>
            <person name="Lu C.W."/>
            <person name="De Luna E."/>
            <person name="Martienssen R.A."/>
            <person name="Minamino N."/>
            <person name="Mizutani M."/>
            <person name="Mizutani M."/>
            <person name="Mochizuki N."/>
            <person name="Monte I."/>
            <person name="Mosher R."/>
            <person name="Nagasaki H."/>
            <person name="Nakagami H."/>
            <person name="Naramoto S."/>
            <person name="Nishitani K."/>
            <person name="Ohtani M."/>
            <person name="Okamoto T."/>
            <person name="Okumura M."/>
            <person name="Phillips J."/>
            <person name="Pollak B."/>
            <person name="Reinders A."/>
            <person name="Rovekamp M."/>
            <person name="Sano R."/>
            <person name="Sawa S."/>
            <person name="Schmid M.W."/>
            <person name="Shirakawa M."/>
            <person name="Solano R."/>
            <person name="Spunde A."/>
            <person name="Suetsugu N."/>
            <person name="Sugano S."/>
            <person name="Sugiyama A."/>
            <person name="Sun R."/>
            <person name="Suzuki Y."/>
            <person name="Takenaka M."/>
            <person name="Takezawa D."/>
            <person name="Tomogane H."/>
            <person name="Tsuzuki M."/>
            <person name="Ueda T."/>
            <person name="Umeda M."/>
            <person name="Ward J.M."/>
            <person name="Watanabe Y."/>
            <person name="Yazaki K."/>
            <person name="Yokoyama R."/>
            <person name="Yoshitake Y."/>
            <person name="Yotsui I."/>
            <person name="Zachgo S."/>
            <person name="Schmutz J."/>
        </authorList>
    </citation>
    <scope>NUCLEOTIDE SEQUENCE [LARGE SCALE GENOMIC DNA]</scope>
    <source>
        <strain evidence="8">Tak-1</strain>
    </source>
</reference>
<dbReference type="Gramene" id="Mp4g21010.1">
    <property type="protein sequence ID" value="Mp4g21010.1.cds"/>
    <property type="gene ID" value="Mp4g21010"/>
</dbReference>
<evidence type="ECO:0000259" key="6">
    <source>
        <dbReference type="PROSITE" id="PS50865"/>
    </source>
</evidence>
<keyword evidence="3" id="KW-0862">Zinc</keyword>
<protein>
    <recommendedName>
        <fullName evidence="9">SET domain-containing protein</fullName>
    </recommendedName>
</protein>
<dbReference type="PANTHER" id="PTHR12197:SF251">
    <property type="entry name" value="EG:BACR7C10.4 PROTEIN"/>
    <property type="match status" value="1"/>
</dbReference>
<evidence type="ECO:0000256" key="4">
    <source>
        <dbReference type="PROSITE-ProRule" id="PRU00134"/>
    </source>
</evidence>
<evidence type="ECO:0000256" key="2">
    <source>
        <dbReference type="ARBA" id="ARBA00022771"/>
    </source>
</evidence>
<dbReference type="InterPro" id="IPR011990">
    <property type="entry name" value="TPR-like_helical_dom_sf"/>
</dbReference>
<sequence>MEQYLVDHGLKVTVVDTKGRCLVADRDFSPGEIVLDQEPYSSVLDAESKSLRCDACFRCSENLQRCSACKSVSYCCTSCQRKEWKLHKSECQMMVKLSQAKQKLPPPSLRLIVRLVIKRRLQASNVFPRTNVDNFEIVEALPTHFSETGEERLVLYAQMSNLVKAIVTPLEVDLKETCELFCRIACNAHTICDDEFRPVGTGLYPVVSIINHSCAPNSVLLFDGRRAIVRAIQKIDRGTEVTLSYVELAGSTKTRQKALKEQYYFSCHCTRCMNAETTEGTREDSILEGYKCSNEQCDGAVIQERDQPYFRCILCGLTHDGDKFKRLESMATKLTEEANAAVKSGNDARARSIFEQTEAIQTTLYHRYSVHLMRTRDGLLKVCMSLKDWNAALKYCHLTLPAYERSYSMKSPLVGLQYYTLGKLQWFLGDSLEEISGVEVLNRAKEILSITHGSSSKLVQELSSMLLEVNMEAAYRVQKGLMK</sequence>
<evidence type="ECO:0008006" key="9">
    <source>
        <dbReference type="Google" id="ProtNLM"/>
    </source>
</evidence>
<dbReference type="OrthoDB" id="265717at2759"/>
<dbReference type="Proteomes" id="UP000244005">
    <property type="component" value="Unassembled WGS sequence"/>
</dbReference>
<evidence type="ECO:0000259" key="5">
    <source>
        <dbReference type="PROSITE" id="PS50280"/>
    </source>
</evidence>
<dbReference type="SUPFAM" id="SSF82199">
    <property type="entry name" value="SET domain"/>
    <property type="match status" value="1"/>
</dbReference>
<dbReference type="AlphaFoldDB" id="A0A2R6WEI7"/>
<accession>A0A2R6WEI7</accession>
<dbReference type="Pfam" id="PF01753">
    <property type="entry name" value="zf-MYND"/>
    <property type="match status" value="1"/>
</dbReference>
<name>A0A2R6WEI7_MARPO</name>
<dbReference type="Pfam" id="PF00856">
    <property type="entry name" value="SET"/>
    <property type="match status" value="1"/>
</dbReference>
<dbReference type="InterPro" id="IPR001214">
    <property type="entry name" value="SET_dom"/>
</dbReference>
<proteinExistence type="predicted"/>
<dbReference type="InterPro" id="IPR002893">
    <property type="entry name" value="Znf_MYND"/>
</dbReference>
<dbReference type="Gene3D" id="6.10.140.2220">
    <property type="match status" value="1"/>
</dbReference>
<keyword evidence="1" id="KW-0479">Metal-binding</keyword>
<dbReference type="PROSITE" id="PS50280">
    <property type="entry name" value="SET"/>
    <property type="match status" value="1"/>
</dbReference>
<feature type="domain" description="SET" evidence="5">
    <location>
        <begin position="10"/>
        <end position="246"/>
    </location>
</feature>
<feature type="domain" description="MYND-type" evidence="6">
    <location>
        <begin position="53"/>
        <end position="91"/>
    </location>
</feature>